<protein>
    <recommendedName>
        <fullName evidence="1">BIG2 domain-containing protein</fullName>
    </recommendedName>
</protein>
<gene>
    <name evidence="3" type="ORF">E4N74_12225</name>
    <name evidence="2" type="ORF">E4N76_13265</name>
</gene>
<dbReference type="Pfam" id="PF09028">
    <property type="entry name" value="Mac-1"/>
    <property type="match status" value="1"/>
</dbReference>
<dbReference type="InterPro" id="IPR015117">
    <property type="entry name" value="IdeS"/>
</dbReference>
<sequence>MLKRYKLVSFAAVAIFFLVSCKNSYISDIKPKKTVGHVTESSFLTDEITVAPEPVPVENIVVEETVPKLMLIGNTFKIKAKAQPDEATDQGLIYSVDNGNVHIAEDGTVRALKNGSATITIASKSNSGITKRVTVTIKKRPEIALNKTEFEIESTEANPAFTVKTLHGKLNYKPEIIGGGAKWLSFDKKVSTDESTDTITLICQKNKTVWERSAYIKFKDDNNKYIKEPGTNKDMEVKLTQKKNEHPVVTIKWVHGIDAPLPAEKEKIEIPHTYPTEYWDNSYIFFWNESETTKWFNNRKVNNLGINTPDGGDTNQCWAKTAANMLDWWFEQNKTNIARYIEKEPVTGADAEKYMYFYKREFQDEQEKEKSYIANIFRTQAHNGGQGDYAMSGLMWYLYGNNSVSSPKIKAEDPSFIGPALFKDVFDKDHTPIATAIGHTKKEFEDALKNALDSKKAIGINIKGTKGSRLAYGHWITLWGAAFDEDGNILAVYVVDNNNKENRIFPYGIHYKNDIYTGTGENRPYLFNFPNNAADNDKYIEEITTLDTGEAQWEKWLTAH</sequence>
<dbReference type="InterPro" id="IPR003343">
    <property type="entry name" value="Big_2"/>
</dbReference>
<organism evidence="3 4">
    <name type="scientific">Treponema putidum</name>
    <dbReference type="NCBI Taxonomy" id="221027"/>
    <lineage>
        <taxon>Bacteria</taxon>
        <taxon>Pseudomonadati</taxon>
        <taxon>Spirochaetota</taxon>
        <taxon>Spirochaetia</taxon>
        <taxon>Spirochaetales</taxon>
        <taxon>Treponemataceae</taxon>
        <taxon>Treponema</taxon>
    </lineage>
</organism>
<dbReference type="PROSITE" id="PS51257">
    <property type="entry name" value="PROKAR_LIPOPROTEIN"/>
    <property type="match status" value="1"/>
</dbReference>
<evidence type="ECO:0000313" key="5">
    <source>
        <dbReference type="Proteomes" id="UP001059401"/>
    </source>
</evidence>
<evidence type="ECO:0000259" key="1">
    <source>
        <dbReference type="SMART" id="SM00635"/>
    </source>
</evidence>
<name>A0AAE9SJ36_9SPIR</name>
<dbReference type="EMBL" id="CP038804">
    <property type="protein sequence ID" value="UTY34680.1"/>
    <property type="molecule type" value="Genomic_DNA"/>
</dbReference>
<reference evidence="3" key="1">
    <citation type="submission" date="2019-04" db="EMBL/GenBank/DDBJ databases">
        <title>Whole genome sequencing of oral phylogroup 2 treponemes.</title>
        <authorList>
            <person name="Chan Y."/>
            <person name="Zeng H.H."/>
            <person name="Yu X.L."/>
            <person name="Leung W.K."/>
            <person name="Watt R.M."/>
        </authorList>
    </citation>
    <scope>NUCLEOTIDE SEQUENCE</scope>
    <source>
        <strain evidence="3">OMZ 835</strain>
        <strain evidence="2">OMZ 847</strain>
    </source>
</reference>
<dbReference type="RefSeq" id="WP_255805426.1">
    <property type="nucleotide sequence ID" value="NZ_CP038802.1"/>
</dbReference>
<proteinExistence type="predicted"/>
<dbReference type="InterPro" id="IPR008964">
    <property type="entry name" value="Invasin/intimin_cell_adhesion"/>
</dbReference>
<dbReference type="Proteomes" id="UP001058682">
    <property type="component" value="Chromosome"/>
</dbReference>
<keyword evidence="5" id="KW-1185">Reference proteome</keyword>
<evidence type="ECO:0000313" key="3">
    <source>
        <dbReference type="EMBL" id="UTY34680.1"/>
    </source>
</evidence>
<dbReference type="SUPFAM" id="SSF49373">
    <property type="entry name" value="Invasin/intimin cell-adhesion fragments"/>
    <property type="match status" value="1"/>
</dbReference>
<dbReference type="Gene3D" id="3.90.70.10">
    <property type="entry name" value="Cysteine proteinases"/>
    <property type="match status" value="1"/>
</dbReference>
<accession>A0AAE9SJ36</accession>
<evidence type="ECO:0000313" key="2">
    <source>
        <dbReference type="EMBL" id="UTY29824.1"/>
    </source>
</evidence>
<dbReference type="InterPro" id="IPR038765">
    <property type="entry name" value="Papain-like_cys_pep_sf"/>
</dbReference>
<dbReference type="GO" id="GO:0008233">
    <property type="term" value="F:peptidase activity"/>
    <property type="evidence" value="ECO:0007669"/>
    <property type="project" value="InterPro"/>
</dbReference>
<dbReference type="Pfam" id="PF02368">
    <property type="entry name" value="Big_2"/>
    <property type="match status" value="1"/>
</dbReference>
<dbReference type="EMBL" id="CP038802">
    <property type="protein sequence ID" value="UTY29824.1"/>
    <property type="molecule type" value="Genomic_DNA"/>
</dbReference>
<feature type="domain" description="BIG2" evidence="1">
    <location>
        <begin position="56"/>
        <end position="133"/>
    </location>
</feature>
<dbReference type="SUPFAM" id="SSF54001">
    <property type="entry name" value="Cysteine proteinases"/>
    <property type="match status" value="1"/>
</dbReference>
<dbReference type="AlphaFoldDB" id="A0AAE9SJ36"/>
<dbReference type="Gene3D" id="2.60.40.1080">
    <property type="match status" value="1"/>
</dbReference>
<evidence type="ECO:0000313" key="4">
    <source>
        <dbReference type="Proteomes" id="UP001058682"/>
    </source>
</evidence>
<dbReference type="Proteomes" id="UP001059401">
    <property type="component" value="Chromosome"/>
</dbReference>
<dbReference type="SMART" id="SM00635">
    <property type="entry name" value="BID_2"/>
    <property type="match status" value="1"/>
</dbReference>